<reference evidence="2" key="2">
    <citation type="submission" date="2022-01" db="EMBL/GenBank/DDBJ databases">
        <authorList>
            <person name="Yamashiro T."/>
            <person name="Shiraishi A."/>
            <person name="Satake H."/>
            <person name="Nakayama K."/>
        </authorList>
    </citation>
    <scope>NUCLEOTIDE SEQUENCE</scope>
</reference>
<dbReference type="EMBL" id="BQNB010018756">
    <property type="protein sequence ID" value="GJT77916.1"/>
    <property type="molecule type" value="Genomic_DNA"/>
</dbReference>
<name>A0ABQ5GQH9_9ASTR</name>
<gene>
    <name evidence="2" type="ORF">Tco_1044641</name>
</gene>
<evidence type="ECO:0000313" key="2">
    <source>
        <dbReference type="EMBL" id="GJT77916.1"/>
    </source>
</evidence>
<proteinExistence type="predicted"/>
<keyword evidence="3" id="KW-1185">Reference proteome</keyword>
<feature type="region of interest" description="Disordered" evidence="1">
    <location>
        <begin position="503"/>
        <end position="522"/>
    </location>
</feature>
<protein>
    <submittedName>
        <fullName evidence="2">Uncharacterized protein</fullName>
    </submittedName>
</protein>
<dbReference type="Proteomes" id="UP001151760">
    <property type="component" value="Unassembled WGS sequence"/>
</dbReference>
<accession>A0ABQ5GQH9</accession>
<sequence>MHDPNITMEEYIRLEEEKAQKRGKMFNWKTAKYAIAFNEKVSSETLSCEPTVSSLNDEIDFKISFDDSDDEDYTVIFEKNLFSFKIISTNDLKTDSENDNEKVISSLPSQVPVTSCFDDLDFFKDFENEFPAIVYNDALTSKLDLLTKPILNPQHIDEFDLNDKTSLSEYDEEEQNVLYFNDLFPFNIIRPGVLKSEKDNDNNEINIIQSSEDMAPLPPREQRYPFLRDAQGAMLDLDTPGALQFQLGKARRRMIWRQFILALGLHTDEEMQKAGFGISSAGDFLGTTPSYTTIWDPILKMCHRFISCSIDGKSQAPEKVTVTDLFYLRGMDVGLVNVPYLLARYLRLFVAERKSGAHIFGGQFVARLAEHFGLLTTKILRGLIIIAPELPVIDMAELVAEDALAVDEDSQAVSAPIQAPQQPPPPPAVTRTMPQRMARLKEDVHEICGMLAEQRKVISAMARNFSRFCTWTTTSLARMMNKEGVIYTSYYETPREYTRHVRRRTNGASTSTAQQDQQQPNP</sequence>
<organism evidence="2 3">
    <name type="scientific">Tanacetum coccineum</name>
    <dbReference type="NCBI Taxonomy" id="301880"/>
    <lineage>
        <taxon>Eukaryota</taxon>
        <taxon>Viridiplantae</taxon>
        <taxon>Streptophyta</taxon>
        <taxon>Embryophyta</taxon>
        <taxon>Tracheophyta</taxon>
        <taxon>Spermatophyta</taxon>
        <taxon>Magnoliopsida</taxon>
        <taxon>eudicotyledons</taxon>
        <taxon>Gunneridae</taxon>
        <taxon>Pentapetalae</taxon>
        <taxon>asterids</taxon>
        <taxon>campanulids</taxon>
        <taxon>Asterales</taxon>
        <taxon>Asteraceae</taxon>
        <taxon>Asteroideae</taxon>
        <taxon>Anthemideae</taxon>
        <taxon>Anthemidinae</taxon>
        <taxon>Tanacetum</taxon>
    </lineage>
</organism>
<reference evidence="2" key="1">
    <citation type="journal article" date="2022" name="Int. J. Mol. Sci.">
        <title>Draft Genome of Tanacetum Coccineum: Genomic Comparison of Closely Related Tanacetum-Family Plants.</title>
        <authorList>
            <person name="Yamashiro T."/>
            <person name="Shiraishi A."/>
            <person name="Nakayama K."/>
            <person name="Satake H."/>
        </authorList>
    </citation>
    <scope>NUCLEOTIDE SEQUENCE</scope>
</reference>
<comment type="caution">
    <text evidence="2">The sequence shown here is derived from an EMBL/GenBank/DDBJ whole genome shotgun (WGS) entry which is preliminary data.</text>
</comment>
<evidence type="ECO:0000256" key="1">
    <source>
        <dbReference type="SAM" id="MobiDB-lite"/>
    </source>
</evidence>
<evidence type="ECO:0000313" key="3">
    <source>
        <dbReference type="Proteomes" id="UP001151760"/>
    </source>
</evidence>